<accession>A0ABX0SS66</accession>
<evidence type="ECO:0000259" key="3">
    <source>
        <dbReference type="PROSITE" id="PS50801"/>
    </source>
</evidence>
<evidence type="ECO:0000313" key="4">
    <source>
        <dbReference type="EMBL" id="NIH79733.1"/>
    </source>
</evidence>
<evidence type="ECO:0000313" key="5">
    <source>
        <dbReference type="Proteomes" id="UP000754495"/>
    </source>
</evidence>
<feature type="domain" description="STAS" evidence="3">
    <location>
        <begin position="13"/>
        <end position="120"/>
    </location>
</feature>
<dbReference type="SUPFAM" id="SSF52091">
    <property type="entry name" value="SpoIIaa-like"/>
    <property type="match status" value="1"/>
</dbReference>
<dbReference type="InterPro" id="IPR036513">
    <property type="entry name" value="STAS_dom_sf"/>
</dbReference>
<name>A0ABX0SS66_9PSEU</name>
<dbReference type="Gene3D" id="3.30.750.24">
    <property type="entry name" value="STAS domain"/>
    <property type="match status" value="1"/>
</dbReference>
<dbReference type="NCBIfam" id="TIGR00377">
    <property type="entry name" value="ant_ant_sig"/>
    <property type="match status" value="1"/>
</dbReference>
<reference evidence="4 5" key="1">
    <citation type="submission" date="2020-03" db="EMBL/GenBank/DDBJ databases">
        <title>Sequencing the genomes of 1000 actinobacteria strains.</title>
        <authorList>
            <person name="Klenk H.-P."/>
        </authorList>
    </citation>
    <scope>NUCLEOTIDE SEQUENCE [LARGE SCALE GENOMIC DNA]</scope>
    <source>
        <strain evidence="4 5">DSM 45668</strain>
    </source>
</reference>
<dbReference type="InterPro" id="IPR003658">
    <property type="entry name" value="Anti-sigma_ant"/>
</dbReference>
<evidence type="ECO:0000256" key="1">
    <source>
        <dbReference type="ARBA" id="ARBA00009013"/>
    </source>
</evidence>
<comment type="similarity">
    <text evidence="1 2">Belongs to the anti-sigma-factor antagonist family.</text>
</comment>
<proteinExistence type="inferred from homology"/>
<organism evidence="4 5">
    <name type="scientific">Amycolatopsis viridis</name>
    <dbReference type="NCBI Taxonomy" id="185678"/>
    <lineage>
        <taxon>Bacteria</taxon>
        <taxon>Bacillati</taxon>
        <taxon>Actinomycetota</taxon>
        <taxon>Actinomycetes</taxon>
        <taxon>Pseudonocardiales</taxon>
        <taxon>Pseudonocardiaceae</taxon>
        <taxon>Amycolatopsis</taxon>
    </lineage>
</organism>
<dbReference type="CDD" id="cd07043">
    <property type="entry name" value="STAS_anti-anti-sigma_factors"/>
    <property type="match status" value="1"/>
</dbReference>
<keyword evidence="5" id="KW-1185">Reference proteome</keyword>
<dbReference type="Pfam" id="PF01740">
    <property type="entry name" value="STAS"/>
    <property type="match status" value="1"/>
</dbReference>
<sequence>MTVVPDPRNCPGLAAEALRRDHAIVVRLAGELDLATVPRLRQALAAALAERPALLVVDLSAVEFLAAAAIGELVSARQGGRGATPIRLVATRAAIRRPLEITGVTREIPVYPTVGQALAE</sequence>
<dbReference type="PANTHER" id="PTHR33495">
    <property type="entry name" value="ANTI-SIGMA FACTOR ANTAGONIST TM_1081-RELATED-RELATED"/>
    <property type="match status" value="1"/>
</dbReference>
<dbReference type="PROSITE" id="PS50801">
    <property type="entry name" value="STAS"/>
    <property type="match status" value="1"/>
</dbReference>
<dbReference type="Proteomes" id="UP000754495">
    <property type="component" value="Unassembled WGS sequence"/>
</dbReference>
<evidence type="ECO:0000256" key="2">
    <source>
        <dbReference type="RuleBase" id="RU003749"/>
    </source>
</evidence>
<dbReference type="PANTHER" id="PTHR33495:SF2">
    <property type="entry name" value="ANTI-SIGMA FACTOR ANTAGONIST TM_1081-RELATED"/>
    <property type="match status" value="1"/>
</dbReference>
<dbReference type="InterPro" id="IPR002645">
    <property type="entry name" value="STAS_dom"/>
</dbReference>
<dbReference type="EMBL" id="JAANOU010000001">
    <property type="protein sequence ID" value="NIH79733.1"/>
    <property type="molecule type" value="Genomic_DNA"/>
</dbReference>
<protein>
    <recommendedName>
        <fullName evidence="2">Anti-sigma factor antagonist</fullName>
    </recommendedName>
</protein>
<gene>
    <name evidence="4" type="ORF">FHX46_002263</name>
</gene>
<comment type="caution">
    <text evidence="4">The sequence shown here is derived from an EMBL/GenBank/DDBJ whole genome shotgun (WGS) entry which is preliminary data.</text>
</comment>